<evidence type="ECO:0000259" key="2">
    <source>
        <dbReference type="Pfam" id="PF05050"/>
    </source>
</evidence>
<dbReference type="InterPro" id="IPR006342">
    <property type="entry name" value="FkbM_mtfrase"/>
</dbReference>
<evidence type="ECO:0000313" key="3">
    <source>
        <dbReference type="EMBL" id="KAK7863699.1"/>
    </source>
</evidence>
<dbReference type="Pfam" id="PF05050">
    <property type="entry name" value="Methyltransf_21"/>
    <property type="match status" value="1"/>
</dbReference>
<dbReference type="GO" id="GO:0006888">
    <property type="term" value="P:endoplasmic reticulum to Golgi vesicle-mediated transport"/>
    <property type="evidence" value="ECO:0007669"/>
    <property type="project" value="TreeGrafter"/>
</dbReference>
<proteinExistence type="predicted"/>
<comment type="caution">
    <text evidence="3">The sequence shown here is derived from an EMBL/GenBank/DDBJ whole genome shotgun (WGS) entry which is preliminary data.</text>
</comment>
<dbReference type="AlphaFoldDB" id="A0AAN9Z5G9"/>
<dbReference type="PANTHER" id="PTHR34009">
    <property type="entry name" value="PROTEIN STAR"/>
    <property type="match status" value="1"/>
</dbReference>
<keyword evidence="1" id="KW-0812">Transmembrane</keyword>
<dbReference type="GO" id="GO:0005789">
    <property type="term" value="C:endoplasmic reticulum membrane"/>
    <property type="evidence" value="ECO:0007669"/>
    <property type="project" value="TreeGrafter"/>
</dbReference>
<dbReference type="GO" id="GO:0005886">
    <property type="term" value="C:plasma membrane"/>
    <property type="evidence" value="ECO:0007669"/>
    <property type="project" value="TreeGrafter"/>
</dbReference>
<dbReference type="GO" id="GO:0016197">
    <property type="term" value="P:endosomal transport"/>
    <property type="evidence" value="ECO:0007669"/>
    <property type="project" value="TreeGrafter"/>
</dbReference>
<accession>A0AAN9Z5G9</accession>
<feature type="transmembrane region" description="Helical" evidence="1">
    <location>
        <begin position="14"/>
        <end position="35"/>
    </location>
</feature>
<dbReference type="InterPro" id="IPR053202">
    <property type="entry name" value="EGF_Rcpt_Signaling_Reg"/>
</dbReference>
<protein>
    <recommendedName>
        <fullName evidence="2">Methyltransferase FkbM domain-containing protein</fullName>
    </recommendedName>
</protein>
<keyword evidence="4" id="KW-1185">Reference proteome</keyword>
<sequence length="282" mass="31790">MVSLLLSPGLPRRILPFAVFLTAFTVVMTILFLSFDLKAPKHRELFNFTRDLDFSSVGQDNPQFIAYVRAVHLQSPPNSVRVVEKFNINHQTLLVASILNNKVNGTFVEAGAYGHGKLSNTEWLESALGWHGLLIQADPWDFITLRRQKRSRASSVHACLSPTAYPKEITFRQISASDGGDDGLSNFTRVKCFPLYSLLLAAKMTEVDYLSLDADGAEVEVLKTLPLEHVDINIISVEKKVNKSDLMNFMTVHHYELIYELSDVYIFKMNRQELLSSPRASV</sequence>
<organism evidence="3 4">
    <name type="scientific">Gryllus longicercus</name>
    <dbReference type="NCBI Taxonomy" id="2509291"/>
    <lineage>
        <taxon>Eukaryota</taxon>
        <taxon>Metazoa</taxon>
        <taxon>Ecdysozoa</taxon>
        <taxon>Arthropoda</taxon>
        <taxon>Hexapoda</taxon>
        <taxon>Insecta</taxon>
        <taxon>Pterygota</taxon>
        <taxon>Neoptera</taxon>
        <taxon>Polyneoptera</taxon>
        <taxon>Orthoptera</taxon>
        <taxon>Ensifera</taxon>
        <taxon>Gryllidea</taxon>
        <taxon>Grylloidea</taxon>
        <taxon>Gryllidae</taxon>
        <taxon>Gryllinae</taxon>
        <taxon>Gryllus</taxon>
    </lineage>
</organism>
<evidence type="ECO:0000313" key="4">
    <source>
        <dbReference type="Proteomes" id="UP001378592"/>
    </source>
</evidence>
<dbReference type="Proteomes" id="UP001378592">
    <property type="component" value="Unassembled WGS sequence"/>
</dbReference>
<keyword evidence="1" id="KW-1133">Transmembrane helix</keyword>
<evidence type="ECO:0000256" key="1">
    <source>
        <dbReference type="SAM" id="Phobius"/>
    </source>
</evidence>
<feature type="domain" description="Methyltransferase FkbM" evidence="2">
    <location>
        <begin position="184"/>
        <end position="255"/>
    </location>
</feature>
<dbReference type="GO" id="GO:0031902">
    <property type="term" value="C:late endosome membrane"/>
    <property type="evidence" value="ECO:0007669"/>
    <property type="project" value="TreeGrafter"/>
</dbReference>
<dbReference type="GO" id="GO:0005794">
    <property type="term" value="C:Golgi apparatus"/>
    <property type="evidence" value="ECO:0007669"/>
    <property type="project" value="TreeGrafter"/>
</dbReference>
<dbReference type="PANTHER" id="PTHR34009:SF2">
    <property type="entry name" value="PROTEIN STAR"/>
    <property type="match status" value="1"/>
</dbReference>
<gene>
    <name evidence="3" type="ORF">R5R35_003085</name>
</gene>
<reference evidence="3 4" key="1">
    <citation type="submission" date="2024-03" db="EMBL/GenBank/DDBJ databases">
        <title>The genome assembly and annotation of the cricket Gryllus longicercus Weissman &amp; Gray.</title>
        <authorList>
            <person name="Szrajer S."/>
            <person name="Gray D."/>
            <person name="Ylla G."/>
        </authorList>
    </citation>
    <scope>NUCLEOTIDE SEQUENCE [LARGE SCALE GENOMIC DNA]</scope>
    <source>
        <strain evidence="3">DAG 2021-001</strain>
        <tissue evidence="3">Whole body minus gut</tissue>
    </source>
</reference>
<dbReference type="EMBL" id="JAZDUA010000223">
    <property type="protein sequence ID" value="KAK7863699.1"/>
    <property type="molecule type" value="Genomic_DNA"/>
</dbReference>
<keyword evidence="1" id="KW-0472">Membrane</keyword>
<name>A0AAN9Z5G9_9ORTH</name>